<sequence length="729" mass="78432">MYPYLQTLFSHGTVTSPPSRVWICFQENPESPDSPACIDAVAMYGTQALYDWNEVARMDANGMHQAIIPDGNLASAGRPDKYGGLDQVRDDWIATPVTPGPFTVTWTNSAPHQTLYFDVYITKADWTPDQPLTWDSLELLVRTGPRPASAIDDIDVVLPARTGKHVIYSIWQRSLSEEAFYSTSDVDFGQSTEPQPPVAAFTSDNGRCGGPNVTFDASDSYDPNGDTLTYSWDFGDGTTAQGVNVSHIYENLDVATVTLTVSDGVFSSGTVQTIDLLVDTNCEEVICPFDTPRATPLPSINNSYSNIYVFGEGGPDLDNIGNCSINWDLGNNGLYQFSLSTNNGVPNWYNDLIPVSTQNFNAAESQITITGSSFVGLDGSYYVTLDGENLVLVSTTGDFTIYCSNSDTAPSCSDTTDPGNTAPIASLTATPSTGVTPLDVVLDASGSTDADNDTLTYSIDYGDGTVGTDVISTHTYTTGDYTATVTVSDGNGGTDSASVNITVTDDIIIDPPNGDCTFGTPTDTPLVSINTSYENVYVLGTGGPNVDNITLFTLNWDLANNGLYQFSFNLDIAPWYIDFSDATQNFNGTAPQITLVNTGIPGLDGDYLVTTDERNFVLVSKDYSIYFSNSTTAPDCATAVNRENDAENAFFELFPNPATGSVFIKNTTDLKNSIITISDLSGKRLQSVTVPNNTTEMRVDISGITSGLYLVHILDRSGNKRSVKLVINE</sequence>
<dbReference type="InterPro" id="IPR000601">
    <property type="entry name" value="PKD_dom"/>
</dbReference>
<comment type="caution">
    <text evidence="3">The sequence shown here is derived from an EMBL/GenBank/DDBJ whole genome shotgun (WGS) entry which is preliminary data.</text>
</comment>
<evidence type="ECO:0000259" key="2">
    <source>
        <dbReference type="PROSITE" id="PS50093"/>
    </source>
</evidence>
<dbReference type="PANTHER" id="PTHR34823">
    <property type="entry name" value="GLCNAC-BINDING PROTEIN A"/>
    <property type="match status" value="1"/>
</dbReference>
<proteinExistence type="predicted"/>
<dbReference type="Pfam" id="PF18962">
    <property type="entry name" value="Por_Secre_tail"/>
    <property type="match status" value="1"/>
</dbReference>
<organism evidence="3 4">
    <name type="scientific">Aquimarina litoralis</name>
    <dbReference type="NCBI Taxonomy" id="584605"/>
    <lineage>
        <taxon>Bacteria</taxon>
        <taxon>Pseudomonadati</taxon>
        <taxon>Bacteroidota</taxon>
        <taxon>Flavobacteriia</taxon>
        <taxon>Flavobacteriales</taxon>
        <taxon>Flavobacteriaceae</taxon>
        <taxon>Aquimarina</taxon>
    </lineage>
</organism>
<dbReference type="InterPro" id="IPR013783">
    <property type="entry name" value="Ig-like_fold"/>
</dbReference>
<dbReference type="Pfam" id="PF18911">
    <property type="entry name" value="PKD_4"/>
    <property type="match status" value="2"/>
</dbReference>
<reference evidence="3 4" key="1">
    <citation type="journal article" date="2019" name="Int. J. Syst. Evol. Microbiol.">
        <title>The Global Catalogue of Microorganisms (GCM) 10K type strain sequencing project: providing services to taxonomists for standard genome sequencing and annotation.</title>
        <authorList>
            <consortium name="The Broad Institute Genomics Platform"/>
            <consortium name="The Broad Institute Genome Sequencing Center for Infectious Disease"/>
            <person name="Wu L."/>
            <person name="Ma J."/>
        </authorList>
    </citation>
    <scope>NUCLEOTIDE SEQUENCE [LARGE SCALE GENOMIC DNA]</scope>
    <source>
        <strain evidence="3 4">JCM 15974</strain>
    </source>
</reference>
<dbReference type="PANTHER" id="PTHR34823:SF1">
    <property type="entry name" value="CHITIN-BINDING TYPE-4 DOMAIN-CONTAINING PROTEIN"/>
    <property type="match status" value="1"/>
</dbReference>
<keyword evidence="4" id="KW-1185">Reference proteome</keyword>
<dbReference type="Gene3D" id="2.60.40.10">
    <property type="entry name" value="Immunoglobulins"/>
    <property type="match status" value="2"/>
</dbReference>
<dbReference type="SUPFAM" id="SSF81296">
    <property type="entry name" value="E set domains"/>
    <property type="match status" value="1"/>
</dbReference>
<dbReference type="EMBL" id="BAAAGE010000002">
    <property type="protein sequence ID" value="GAA0721454.1"/>
    <property type="molecule type" value="Genomic_DNA"/>
</dbReference>
<name>A0ABN1IUF6_9FLAO</name>
<evidence type="ECO:0000313" key="4">
    <source>
        <dbReference type="Proteomes" id="UP001501758"/>
    </source>
</evidence>
<dbReference type="SMART" id="SM00089">
    <property type="entry name" value="PKD"/>
    <property type="match status" value="2"/>
</dbReference>
<dbReference type="CDD" id="cd00146">
    <property type="entry name" value="PKD"/>
    <property type="match status" value="2"/>
</dbReference>
<dbReference type="InterPro" id="IPR014756">
    <property type="entry name" value="Ig_E-set"/>
</dbReference>
<dbReference type="InterPro" id="IPR051024">
    <property type="entry name" value="GlcNAc_Chitin_IntDeg"/>
</dbReference>
<dbReference type="InterPro" id="IPR026444">
    <property type="entry name" value="Secre_tail"/>
</dbReference>
<dbReference type="SUPFAM" id="SSF49299">
    <property type="entry name" value="PKD domain"/>
    <property type="match status" value="2"/>
</dbReference>
<dbReference type="CDD" id="cd21177">
    <property type="entry name" value="LPMO_AA10"/>
    <property type="match status" value="1"/>
</dbReference>
<dbReference type="NCBIfam" id="TIGR04183">
    <property type="entry name" value="Por_Secre_tail"/>
    <property type="match status" value="1"/>
</dbReference>
<dbReference type="Pfam" id="PF03067">
    <property type="entry name" value="LPMO_10"/>
    <property type="match status" value="1"/>
</dbReference>
<dbReference type="Gene3D" id="2.70.50.50">
    <property type="entry name" value="chitin-binding protein cbp21"/>
    <property type="match status" value="1"/>
</dbReference>
<feature type="domain" description="PKD" evidence="2">
    <location>
        <begin position="423"/>
        <end position="504"/>
    </location>
</feature>
<accession>A0ABN1IUF6</accession>
<protein>
    <recommendedName>
        <fullName evidence="2">PKD domain-containing protein</fullName>
    </recommendedName>
</protein>
<keyword evidence="1" id="KW-0732">Signal</keyword>
<evidence type="ECO:0000256" key="1">
    <source>
        <dbReference type="ARBA" id="ARBA00022729"/>
    </source>
</evidence>
<evidence type="ECO:0000313" key="3">
    <source>
        <dbReference type="EMBL" id="GAA0721454.1"/>
    </source>
</evidence>
<dbReference type="InterPro" id="IPR035986">
    <property type="entry name" value="PKD_dom_sf"/>
</dbReference>
<dbReference type="InterPro" id="IPR004302">
    <property type="entry name" value="Cellulose/chitin-bd_N"/>
</dbReference>
<dbReference type="InterPro" id="IPR022409">
    <property type="entry name" value="PKD/Chitinase_dom"/>
</dbReference>
<dbReference type="PROSITE" id="PS50093">
    <property type="entry name" value="PKD"/>
    <property type="match status" value="2"/>
</dbReference>
<gene>
    <name evidence="3" type="ORF">GCM10009430_22740</name>
</gene>
<dbReference type="Proteomes" id="UP001501758">
    <property type="component" value="Unassembled WGS sequence"/>
</dbReference>
<feature type="domain" description="PKD" evidence="2">
    <location>
        <begin position="196"/>
        <end position="265"/>
    </location>
</feature>